<dbReference type="AlphaFoldDB" id="A0A1N6S5I7"/>
<gene>
    <name evidence="2" type="ORF">SAMN05920897_107143</name>
</gene>
<organism evidence="2 3">
    <name type="scientific">Alkalispirochaeta americana</name>
    <dbReference type="NCBI Taxonomy" id="159291"/>
    <lineage>
        <taxon>Bacteria</taxon>
        <taxon>Pseudomonadati</taxon>
        <taxon>Spirochaetota</taxon>
        <taxon>Spirochaetia</taxon>
        <taxon>Spirochaetales</taxon>
        <taxon>Spirochaetaceae</taxon>
        <taxon>Alkalispirochaeta</taxon>
    </lineage>
</organism>
<dbReference type="STRING" id="159291.SAMN05920897_107143"/>
<feature type="region of interest" description="Disordered" evidence="1">
    <location>
        <begin position="39"/>
        <end position="59"/>
    </location>
</feature>
<evidence type="ECO:0008006" key="4">
    <source>
        <dbReference type="Google" id="ProtNLM"/>
    </source>
</evidence>
<proteinExistence type="predicted"/>
<evidence type="ECO:0000313" key="2">
    <source>
        <dbReference type="EMBL" id="SIQ36232.1"/>
    </source>
</evidence>
<protein>
    <recommendedName>
        <fullName evidence="4">Helix-turn-helix domain-containing protein</fullName>
    </recommendedName>
</protein>
<evidence type="ECO:0000256" key="1">
    <source>
        <dbReference type="SAM" id="MobiDB-lite"/>
    </source>
</evidence>
<dbReference type="RefSeq" id="WP_143559159.1">
    <property type="nucleotide sequence ID" value="NZ_FTMS01000007.1"/>
</dbReference>
<keyword evidence="3" id="KW-1185">Reference proteome</keyword>
<name>A0A1N6S5I7_9SPIO</name>
<reference evidence="2 3" key="1">
    <citation type="submission" date="2017-01" db="EMBL/GenBank/DDBJ databases">
        <authorList>
            <person name="Mah S.A."/>
            <person name="Swanson W.J."/>
            <person name="Moy G.W."/>
            <person name="Vacquier V.D."/>
        </authorList>
    </citation>
    <scope>NUCLEOTIDE SEQUENCE [LARGE SCALE GENOMIC DNA]</scope>
    <source>
        <strain evidence="2 3">ASpG1</strain>
    </source>
</reference>
<evidence type="ECO:0000313" key="3">
    <source>
        <dbReference type="Proteomes" id="UP000186400"/>
    </source>
</evidence>
<dbReference type="Proteomes" id="UP000186400">
    <property type="component" value="Unassembled WGS sequence"/>
</dbReference>
<accession>A0A1N6S5I7</accession>
<dbReference type="EMBL" id="FTMS01000007">
    <property type="protein sequence ID" value="SIQ36232.1"/>
    <property type="molecule type" value="Genomic_DNA"/>
</dbReference>
<sequence length="59" mass="6681">MDHPRGMRRSEIAQRFGVHHSIVGGILQSGAVLLGRMGRGRRAFQPHPRQTHRRPEKGC</sequence>